<dbReference type="EMBL" id="JBHTBS010000008">
    <property type="protein sequence ID" value="MFC7338499.1"/>
    <property type="molecule type" value="Genomic_DNA"/>
</dbReference>
<keyword evidence="1" id="KW-0812">Transmembrane</keyword>
<feature type="transmembrane region" description="Helical" evidence="1">
    <location>
        <begin position="12"/>
        <end position="31"/>
    </location>
</feature>
<keyword evidence="1" id="KW-1133">Transmembrane helix</keyword>
<dbReference type="Proteomes" id="UP001596472">
    <property type="component" value="Unassembled WGS sequence"/>
</dbReference>
<dbReference type="NCBIfam" id="TIGR02532">
    <property type="entry name" value="IV_pilin_GFxxxE"/>
    <property type="match status" value="1"/>
</dbReference>
<evidence type="ECO:0000256" key="1">
    <source>
        <dbReference type="SAM" id="Phobius"/>
    </source>
</evidence>
<organism evidence="2 3">
    <name type="scientific">Haloferula chungangensis</name>
    <dbReference type="NCBI Taxonomy" id="1048331"/>
    <lineage>
        <taxon>Bacteria</taxon>
        <taxon>Pseudomonadati</taxon>
        <taxon>Verrucomicrobiota</taxon>
        <taxon>Verrucomicrobiia</taxon>
        <taxon>Verrucomicrobiales</taxon>
        <taxon>Verrucomicrobiaceae</taxon>
        <taxon>Haloferula</taxon>
    </lineage>
</organism>
<sequence length="244" mass="26940">MRRAHGFTLLEILASTAIGTIVLLLGVAALSTTGNEYGRSTDGVAAEREARAILTLVAEDLSKAWGFLEMDESSAAWRTDKLGFTCLQAADAQAVDEAVGDLCLVHYYVKDLEIGRETVRCLMRGFRSSDVVFDALRNDTVDQLYEERTVDEPVAFGVISFEVDGLIRQSGGSWKVWDKKSDDPFAEKPDAVRMKLVVARRELVGKLRTTADWDSSPLIGRPADVDQSRTLEIYEMTHPIGHAD</sequence>
<gene>
    <name evidence="2" type="ORF">ACFQY0_14990</name>
</gene>
<dbReference type="RefSeq" id="WP_379713892.1">
    <property type="nucleotide sequence ID" value="NZ_JBHTBS010000008.1"/>
</dbReference>
<evidence type="ECO:0000313" key="3">
    <source>
        <dbReference type="Proteomes" id="UP001596472"/>
    </source>
</evidence>
<dbReference type="Pfam" id="PF07963">
    <property type="entry name" value="N_methyl"/>
    <property type="match status" value="1"/>
</dbReference>
<proteinExistence type="predicted"/>
<keyword evidence="1" id="KW-0472">Membrane</keyword>
<name>A0ABW2L9Q9_9BACT</name>
<dbReference type="PROSITE" id="PS00409">
    <property type="entry name" value="PROKAR_NTER_METHYL"/>
    <property type="match status" value="1"/>
</dbReference>
<accession>A0ABW2L9Q9</accession>
<evidence type="ECO:0000313" key="2">
    <source>
        <dbReference type="EMBL" id="MFC7338499.1"/>
    </source>
</evidence>
<protein>
    <submittedName>
        <fullName evidence="2">Type II secretion system protein J</fullName>
    </submittedName>
</protein>
<reference evidence="3" key="1">
    <citation type="journal article" date="2019" name="Int. J. Syst. Evol. Microbiol.">
        <title>The Global Catalogue of Microorganisms (GCM) 10K type strain sequencing project: providing services to taxonomists for standard genome sequencing and annotation.</title>
        <authorList>
            <consortium name="The Broad Institute Genomics Platform"/>
            <consortium name="The Broad Institute Genome Sequencing Center for Infectious Disease"/>
            <person name="Wu L."/>
            <person name="Ma J."/>
        </authorList>
    </citation>
    <scope>NUCLEOTIDE SEQUENCE [LARGE SCALE GENOMIC DNA]</scope>
    <source>
        <strain evidence="3">CGMCC 4.1467</strain>
    </source>
</reference>
<dbReference type="InterPro" id="IPR012902">
    <property type="entry name" value="N_methyl_site"/>
</dbReference>
<keyword evidence="3" id="KW-1185">Reference proteome</keyword>
<comment type="caution">
    <text evidence="2">The sequence shown here is derived from an EMBL/GenBank/DDBJ whole genome shotgun (WGS) entry which is preliminary data.</text>
</comment>